<evidence type="ECO:0000256" key="1">
    <source>
        <dbReference type="ARBA" id="ARBA00022450"/>
    </source>
</evidence>
<dbReference type="RefSeq" id="WP_220248288.1">
    <property type="nucleotide sequence ID" value="NZ_JAICCF010000001.1"/>
</dbReference>
<gene>
    <name evidence="4" type="ORF">K1Y79_01795</name>
</gene>
<dbReference type="Pfam" id="PF00550">
    <property type="entry name" value="PP-binding"/>
    <property type="match status" value="1"/>
</dbReference>
<dbReference type="PROSITE" id="PS50075">
    <property type="entry name" value="CARRIER"/>
    <property type="match status" value="1"/>
</dbReference>
<dbReference type="Gene3D" id="3.30.559.10">
    <property type="entry name" value="Chloramphenicol acetyltransferase-like domain"/>
    <property type="match status" value="1"/>
</dbReference>
<dbReference type="Pfam" id="PF00668">
    <property type="entry name" value="Condensation"/>
    <property type="match status" value="1"/>
</dbReference>
<dbReference type="SUPFAM" id="SSF56801">
    <property type="entry name" value="Acetyl-CoA synthetase-like"/>
    <property type="match status" value="1"/>
</dbReference>
<dbReference type="PANTHER" id="PTHR45527:SF1">
    <property type="entry name" value="FATTY ACID SYNTHASE"/>
    <property type="match status" value="1"/>
</dbReference>
<dbReference type="SUPFAM" id="SSF47336">
    <property type="entry name" value="ACP-like"/>
    <property type="match status" value="1"/>
</dbReference>
<dbReference type="InterPro" id="IPR025110">
    <property type="entry name" value="AMP-bd_C"/>
</dbReference>
<keyword evidence="1" id="KW-0596">Phosphopantetheine</keyword>
<evidence type="ECO:0000256" key="2">
    <source>
        <dbReference type="ARBA" id="ARBA00022553"/>
    </source>
</evidence>
<evidence type="ECO:0000313" key="5">
    <source>
        <dbReference type="Proteomes" id="UP000812961"/>
    </source>
</evidence>
<dbReference type="Pfam" id="PF13193">
    <property type="entry name" value="AMP-binding_C"/>
    <property type="match status" value="1"/>
</dbReference>
<evidence type="ECO:0000313" key="4">
    <source>
        <dbReference type="EMBL" id="MBW8683055.1"/>
    </source>
</evidence>
<dbReference type="PROSITE" id="PS00455">
    <property type="entry name" value="AMP_BINDING"/>
    <property type="match status" value="1"/>
</dbReference>
<dbReference type="PANTHER" id="PTHR45527">
    <property type="entry name" value="NONRIBOSOMAL PEPTIDE SYNTHETASE"/>
    <property type="match status" value="1"/>
</dbReference>
<dbReference type="InterPro" id="IPR036736">
    <property type="entry name" value="ACP-like_sf"/>
</dbReference>
<dbReference type="Pfam" id="PF00501">
    <property type="entry name" value="AMP-binding"/>
    <property type="match status" value="1"/>
</dbReference>
<dbReference type="NCBIfam" id="TIGR01733">
    <property type="entry name" value="AA-adenyl-dom"/>
    <property type="match status" value="1"/>
</dbReference>
<dbReference type="InterPro" id="IPR010071">
    <property type="entry name" value="AA_adenyl_dom"/>
</dbReference>
<keyword evidence="5" id="KW-1185">Reference proteome</keyword>
<dbReference type="InterPro" id="IPR000873">
    <property type="entry name" value="AMP-dep_synth/lig_dom"/>
</dbReference>
<dbReference type="Proteomes" id="UP000812961">
    <property type="component" value="Unassembled WGS sequence"/>
</dbReference>
<dbReference type="InterPro" id="IPR020845">
    <property type="entry name" value="AMP-binding_CS"/>
</dbReference>
<dbReference type="CDD" id="cd12117">
    <property type="entry name" value="A_NRPS_Srf_like"/>
    <property type="match status" value="1"/>
</dbReference>
<dbReference type="Gene3D" id="3.30.559.30">
    <property type="entry name" value="Nonribosomal peptide synthetase, condensation domain"/>
    <property type="match status" value="1"/>
</dbReference>
<reference evidence="4 5" key="1">
    <citation type="submission" date="2021-08" db="EMBL/GenBank/DDBJ databases">
        <title>The genome sequence of Chitinophaga sp. B61.</title>
        <authorList>
            <person name="Zhang X."/>
        </authorList>
    </citation>
    <scope>NUCLEOTIDE SEQUENCE [LARGE SCALE GENOMIC DNA]</scope>
    <source>
        <strain evidence="4 5">B61</strain>
    </source>
</reference>
<dbReference type="Gene3D" id="1.10.1200.10">
    <property type="entry name" value="ACP-like"/>
    <property type="match status" value="1"/>
</dbReference>
<evidence type="ECO:0000259" key="3">
    <source>
        <dbReference type="PROSITE" id="PS50075"/>
    </source>
</evidence>
<comment type="caution">
    <text evidence="4">The sequence shown here is derived from an EMBL/GenBank/DDBJ whole genome shotgun (WGS) entry which is preliminary data.</text>
</comment>
<accession>A0ABS7G6Z0</accession>
<dbReference type="InterPro" id="IPR023213">
    <property type="entry name" value="CAT-like_dom_sf"/>
</dbReference>
<dbReference type="EMBL" id="JAICCF010000001">
    <property type="protein sequence ID" value="MBW8683055.1"/>
    <property type="molecule type" value="Genomic_DNA"/>
</dbReference>
<dbReference type="Gene3D" id="3.40.50.980">
    <property type="match status" value="2"/>
</dbReference>
<dbReference type="InterPro" id="IPR020806">
    <property type="entry name" value="PKS_PP-bd"/>
</dbReference>
<name>A0ABS7G6Z0_9BACT</name>
<dbReference type="SMART" id="SM00823">
    <property type="entry name" value="PKS_PP"/>
    <property type="match status" value="1"/>
</dbReference>
<dbReference type="Gene3D" id="2.30.38.10">
    <property type="entry name" value="Luciferase, Domain 3"/>
    <property type="match status" value="1"/>
</dbReference>
<feature type="domain" description="Carrier" evidence="3">
    <location>
        <begin position="520"/>
        <end position="595"/>
    </location>
</feature>
<keyword evidence="2" id="KW-0597">Phosphoprotein</keyword>
<dbReference type="InterPro" id="IPR009081">
    <property type="entry name" value="PP-bd_ACP"/>
</dbReference>
<dbReference type="SUPFAM" id="SSF52777">
    <property type="entry name" value="CoA-dependent acyltransferases"/>
    <property type="match status" value="2"/>
</dbReference>
<sequence>MMTSITSSPANNTASIVTLFREQAALHAIRTAICDDKGELTYQELDDYSDRIAARLLEAQVSQGQLICICMPRSAMLVTGILGILKANAAYVPIDPSYPVERIRFILEDTGTPIIVTGSQVPANLSLAIADSPVELVQIQPDLLPSAVKKLVHTAPDAATLAYVMYTSGTTGKPKGVMIRHGNVVNLVSNIDYVRLDKDSRLLSTGSPAFDASTFEYWGMLLNGGLLVLSNEDKLLDPVRMKMTIRQHNINTMWLTSSWLNQLIDTDMGIFEGLEFVLAGGEKLSAHHIRLLLHEYPQLQVINGYGPTENTTFSLTYRIPSSSIPDNIPIGTALPGRTVYLLNTAGNSCTQGETGEIYVGGAGVGEGYLNQPALTDTRFSPDPFSNIPGSRMYRTGDLGQWLPDGNVVFLGRTDNQVKIRGFRIEPGEIEAVLLQSGLVQQVAVVCQHIDTRKYLTAYIVPADNYIQEKAVTILAGTLPEYMIPRAWMTLPSMPLTTNGKIDIRALPVPTAPTFNEDYIPPKNETEQQIAALWEQLLEISPVGTQQTFFELGGYSLMLIELYNKFSATFNANIPFDILFSDPTVEKMAQWLLEQKLTNNDHAGSDLAGFTTNGVTFTQRNFFIRNRLNPAESFPNSGIVYEITGMLDIVKLNLAFQQVIALNESLHTSYAIHGREVIHTVQAPEQSFSIQTIVAETSSIDTLVHQLTTPFNFGEAPLIRVFHIEMPDERQYLYVDMPHINSDGTSLNIIIREAANMYNGEKPEERKAQFSSFRQFLHRYLNSKQVEQDAFFWKEQFRQPVPLLQLPPRAGNYSGVQRQGTSMVVAFPSDLKTRLDNFLQGKKLTAFQLMVSTYTLLLHQLTANTDIAVMVPVFNRGQKGFDHIVGLLANKLVIRLTVGTEITVREFLENSRETLINSMNHQQYPYELLHDAYAAMGHDPKKIPLSQTFFNYLYFPQTYTLKDASLKLHIQEKFKEVLPISLEVTDNGTELYLRALSSAGYFNKEELAQLAKRYMELLDKVITSDNTTISSLLQTPILESTIQTV</sequence>
<dbReference type="Gene3D" id="3.30.300.30">
    <property type="match status" value="1"/>
</dbReference>
<protein>
    <submittedName>
        <fullName evidence="4">Amino acid adenylation domain-containing protein</fullName>
    </submittedName>
</protein>
<dbReference type="InterPro" id="IPR001242">
    <property type="entry name" value="Condensation_dom"/>
</dbReference>
<proteinExistence type="predicted"/>
<organism evidence="4 5">
    <name type="scientific">Chitinophaga rhizophila</name>
    <dbReference type="NCBI Taxonomy" id="2866212"/>
    <lineage>
        <taxon>Bacteria</taxon>
        <taxon>Pseudomonadati</taxon>
        <taxon>Bacteroidota</taxon>
        <taxon>Chitinophagia</taxon>
        <taxon>Chitinophagales</taxon>
        <taxon>Chitinophagaceae</taxon>
        <taxon>Chitinophaga</taxon>
    </lineage>
</organism>
<dbReference type="InterPro" id="IPR045851">
    <property type="entry name" value="AMP-bd_C_sf"/>
</dbReference>